<dbReference type="Proteomes" id="UP000886520">
    <property type="component" value="Chromosome 15"/>
</dbReference>
<dbReference type="Pfam" id="PF07876">
    <property type="entry name" value="Dabb"/>
    <property type="match status" value="1"/>
</dbReference>
<organism evidence="3 4">
    <name type="scientific">Adiantum capillus-veneris</name>
    <name type="common">Maidenhair fern</name>
    <dbReference type="NCBI Taxonomy" id="13818"/>
    <lineage>
        <taxon>Eukaryota</taxon>
        <taxon>Viridiplantae</taxon>
        <taxon>Streptophyta</taxon>
        <taxon>Embryophyta</taxon>
        <taxon>Tracheophyta</taxon>
        <taxon>Polypodiopsida</taxon>
        <taxon>Polypodiidae</taxon>
        <taxon>Polypodiales</taxon>
        <taxon>Pteridineae</taxon>
        <taxon>Pteridaceae</taxon>
        <taxon>Vittarioideae</taxon>
        <taxon>Adiantum</taxon>
    </lineage>
</organism>
<dbReference type="InterPro" id="IPR013097">
    <property type="entry name" value="Dabb"/>
</dbReference>
<reference evidence="3" key="1">
    <citation type="submission" date="2021-01" db="EMBL/GenBank/DDBJ databases">
        <title>Adiantum capillus-veneris genome.</title>
        <authorList>
            <person name="Fang Y."/>
            <person name="Liao Q."/>
        </authorList>
    </citation>
    <scope>NUCLEOTIDE SEQUENCE</scope>
    <source>
        <strain evidence="3">H3</strain>
        <tissue evidence="3">Leaf</tissue>
    </source>
</reference>
<dbReference type="SMART" id="SM00886">
    <property type="entry name" value="Dabb"/>
    <property type="match status" value="1"/>
</dbReference>
<dbReference type="Gene3D" id="3.30.70.100">
    <property type="match status" value="1"/>
</dbReference>
<gene>
    <name evidence="3" type="ORF">GOP47_0015572</name>
</gene>
<protein>
    <recommendedName>
        <fullName evidence="2">Stress-response A/B barrel domain-containing protein</fullName>
    </recommendedName>
</protein>
<dbReference type="SUPFAM" id="SSF54909">
    <property type="entry name" value="Dimeric alpha+beta barrel"/>
    <property type="match status" value="1"/>
</dbReference>
<evidence type="ECO:0000313" key="4">
    <source>
        <dbReference type="Proteomes" id="UP000886520"/>
    </source>
</evidence>
<comment type="subunit">
    <text evidence="1">Homodimer.</text>
</comment>
<feature type="domain" description="Stress-response A/B barrel" evidence="2">
    <location>
        <begin position="5"/>
        <end position="99"/>
    </location>
</feature>
<dbReference type="InterPro" id="IPR044662">
    <property type="entry name" value="HS1/DABB1-like"/>
</dbReference>
<name>A0A9D4UKU7_ADICA</name>
<dbReference type="PANTHER" id="PTHR33178:SF10">
    <property type="entry name" value="STRESS-RESPONSE A_B BARREL DOMAIN-CONTAINING PROTEIN"/>
    <property type="match status" value="1"/>
</dbReference>
<keyword evidence="4" id="KW-1185">Reference proteome</keyword>
<dbReference type="PANTHER" id="PTHR33178">
    <property type="match status" value="1"/>
</dbReference>
<evidence type="ECO:0000259" key="2">
    <source>
        <dbReference type="PROSITE" id="PS51502"/>
    </source>
</evidence>
<dbReference type="AlphaFoldDB" id="A0A9D4UKU7"/>
<dbReference type="EMBL" id="JABFUD020000015">
    <property type="protein sequence ID" value="KAI5069271.1"/>
    <property type="molecule type" value="Genomic_DNA"/>
</dbReference>
<comment type="caution">
    <text evidence="3">The sequence shown here is derived from an EMBL/GenBank/DDBJ whole genome shotgun (WGS) entry which is preliminary data.</text>
</comment>
<dbReference type="InterPro" id="IPR011008">
    <property type="entry name" value="Dimeric_a/b-barrel"/>
</dbReference>
<evidence type="ECO:0000313" key="3">
    <source>
        <dbReference type="EMBL" id="KAI5069271.1"/>
    </source>
</evidence>
<evidence type="ECO:0000256" key="1">
    <source>
        <dbReference type="ARBA" id="ARBA00011738"/>
    </source>
</evidence>
<accession>A0A9D4UKU7</accession>
<sequence length="107" mass="12020">MASLVKHVVLVKFNEDITAELRESLIQGFHALPGLIPDIKAFEWGTDVSVENRHQGFTHAFVLTFDSPEGRNAYLVHPSHEEFADKILAAVEKVTIFDYNPSPVQCQ</sequence>
<dbReference type="OrthoDB" id="1601230at2759"/>
<proteinExistence type="predicted"/>
<dbReference type="PROSITE" id="PS51502">
    <property type="entry name" value="S_R_A_B_BARREL"/>
    <property type="match status" value="1"/>
</dbReference>